<organism evidence="1 2">
    <name type="scientific">Abyssibacter profundi</name>
    <dbReference type="NCBI Taxonomy" id="2182787"/>
    <lineage>
        <taxon>Bacteria</taxon>
        <taxon>Pseudomonadati</taxon>
        <taxon>Pseudomonadota</taxon>
        <taxon>Gammaproteobacteria</taxon>
        <taxon>Chromatiales</taxon>
        <taxon>Oceanococcaceae</taxon>
        <taxon>Abyssibacter</taxon>
    </lineage>
</organism>
<dbReference type="EMBL" id="QEQK01000007">
    <property type="protein sequence ID" value="PWN56067.1"/>
    <property type="molecule type" value="Genomic_DNA"/>
</dbReference>
<dbReference type="AlphaFoldDB" id="A0A363UKZ1"/>
<comment type="caution">
    <text evidence="1">The sequence shown here is derived from an EMBL/GenBank/DDBJ whole genome shotgun (WGS) entry which is preliminary data.</text>
</comment>
<keyword evidence="2" id="KW-1185">Reference proteome</keyword>
<gene>
    <name evidence="1" type="ORF">DEH80_09660</name>
</gene>
<reference evidence="1 2" key="1">
    <citation type="submission" date="2018-05" db="EMBL/GenBank/DDBJ databases">
        <title>Abyssibacter profundi OUC007T gen. nov., sp. nov, a marine bacterium isolated from seawater of the Mariana Trench.</title>
        <authorList>
            <person name="Zhou S."/>
        </authorList>
    </citation>
    <scope>NUCLEOTIDE SEQUENCE [LARGE SCALE GENOMIC DNA]</scope>
    <source>
        <strain evidence="1 2">OUC007</strain>
    </source>
</reference>
<dbReference type="InterPro" id="IPR003489">
    <property type="entry name" value="RHF/RaiA"/>
</dbReference>
<dbReference type="Pfam" id="PF02482">
    <property type="entry name" value="Ribosomal_S30AE"/>
    <property type="match status" value="1"/>
</dbReference>
<accession>A0A363UKZ1</accession>
<dbReference type="Gene3D" id="3.30.160.100">
    <property type="entry name" value="Ribosome hibernation promotion factor-like"/>
    <property type="match status" value="1"/>
</dbReference>
<protein>
    <submittedName>
        <fullName evidence="1">30S ribosomal protein S30</fullName>
    </submittedName>
</protein>
<evidence type="ECO:0000313" key="2">
    <source>
        <dbReference type="Proteomes" id="UP000251800"/>
    </source>
</evidence>
<dbReference type="InterPro" id="IPR036567">
    <property type="entry name" value="RHF-like"/>
</dbReference>
<dbReference type="Proteomes" id="UP000251800">
    <property type="component" value="Unassembled WGS sequence"/>
</dbReference>
<dbReference type="RefSeq" id="WP_109720283.1">
    <property type="nucleotide sequence ID" value="NZ_QEQK01000007.1"/>
</dbReference>
<dbReference type="GO" id="GO:0005840">
    <property type="term" value="C:ribosome"/>
    <property type="evidence" value="ECO:0007669"/>
    <property type="project" value="UniProtKB-KW"/>
</dbReference>
<keyword evidence="1" id="KW-0689">Ribosomal protein</keyword>
<proteinExistence type="predicted"/>
<sequence>MQLDIQALYFDMTPGIEGAITRAAEQHMDRFDHAVKKLTVRVYDTNGLRGGVDKGCRIHSDLGRARALVVEAVDEDLYTAISRAFEKAERATSGRLQRQRRPTDRRLRATIRRGLEPMVAQPLG</sequence>
<keyword evidence="1" id="KW-0687">Ribonucleoprotein</keyword>
<dbReference type="SUPFAM" id="SSF69754">
    <property type="entry name" value="Ribosome binding protein Y (YfiA homologue)"/>
    <property type="match status" value="1"/>
</dbReference>
<evidence type="ECO:0000313" key="1">
    <source>
        <dbReference type="EMBL" id="PWN56067.1"/>
    </source>
</evidence>
<name>A0A363UKZ1_9GAMM</name>
<dbReference type="OrthoDB" id="121633at2"/>